<dbReference type="RefSeq" id="WP_345675117.1">
    <property type="nucleotide sequence ID" value="NZ_BAABHS010000006.1"/>
</dbReference>
<evidence type="ECO:0000256" key="1">
    <source>
        <dbReference type="ARBA" id="ARBA00008645"/>
    </source>
</evidence>
<dbReference type="PANTHER" id="PTHR22946:SF12">
    <property type="entry name" value="CONIDIAL PIGMENT BIOSYNTHESIS PROTEIN AYG1 (AFU_ORTHOLOGUE AFUA_2G17550)"/>
    <property type="match status" value="1"/>
</dbReference>
<gene>
    <name evidence="3" type="ORF">GCM10023205_21320</name>
</gene>
<dbReference type="InterPro" id="IPR050261">
    <property type="entry name" value="FrsA_esterase"/>
</dbReference>
<comment type="caution">
    <text evidence="3">The sequence shown here is derived from an EMBL/GenBank/DDBJ whole genome shotgun (WGS) entry which is preliminary data.</text>
</comment>
<dbReference type="InterPro" id="IPR029058">
    <property type="entry name" value="AB_hydrolase_fold"/>
</dbReference>
<organism evidence="3 4">
    <name type="scientific">Yinghuangia aomiensis</name>
    <dbReference type="NCBI Taxonomy" id="676205"/>
    <lineage>
        <taxon>Bacteria</taxon>
        <taxon>Bacillati</taxon>
        <taxon>Actinomycetota</taxon>
        <taxon>Actinomycetes</taxon>
        <taxon>Kitasatosporales</taxon>
        <taxon>Streptomycetaceae</taxon>
        <taxon>Yinghuangia</taxon>
    </lineage>
</organism>
<dbReference type="Proteomes" id="UP001500466">
    <property type="component" value="Unassembled WGS sequence"/>
</dbReference>
<accession>A0ABP9H0M2</accession>
<keyword evidence="4" id="KW-1185">Reference proteome</keyword>
<dbReference type="Gene3D" id="3.40.50.1820">
    <property type="entry name" value="alpha/beta hydrolase"/>
    <property type="match status" value="1"/>
</dbReference>
<protein>
    <recommendedName>
        <fullName evidence="5">Serine aminopeptidase S33 domain-containing protein</fullName>
    </recommendedName>
</protein>
<dbReference type="PANTHER" id="PTHR22946">
    <property type="entry name" value="DIENELACTONE HYDROLASE DOMAIN-CONTAINING PROTEIN-RELATED"/>
    <property type="match status" value="1"/>
</dbReference>
<sequence>MPSFIDTPGITPDFIGLNRSRAVGAGLDPFAYDRVTAGVPDLHGWPPVLAEAARAHLAAALRAEADGLRVTAAAEFRTAARWFHIATVLPHPDTDLLAALEAEADAATGRALALAEPDRAERVEGPGFAGWLRRPAGVTTPPVVLVAPGLDSSKEEFHVLADALLARGLAVAAFDGPGQGVCAATSAPEPAYHRVVGAVLDRLADAPGIDVGRAALVGMSLGGYYAAESAAHEPRLRAAVAVSGPHHLTWDELPPFVTDTLTRRCGSPDAARAFAASVDLRATAAQIPIPLLVVEGGTDVTPGVTTAAAAAEAAPHGELLLVPHGDHLLGNAQGDWLPHTADWLATRLRATRGS</sequence>
<reference evidence="4" key="1">
    <citation type="journal article" date="2019" name="Int. J. Syst. Evol. Microbiol.">
        <title>The Global Catalogue of Microorganisms (GCM) 10K type strain sequencing project: providing services to taxonomists for standard genome sequencing and annotation.</title>
        <authorList>
            <consortium name="The Broad Institute Genomics Platform"/>
            <consortium name="The Broad Institute Genome Sequencing Center for Infectious Disease"/>
            <person name="Wu L."/>
            <person name="Ma J."/>
        </authorList>
    </citation>
    <scope>NUCLEOTIDE SEQUENCE [LARGE SCALE GENOMIC DNA]</scope>
    <source>
        <strain evidence="4">JCM 17986</strain>
    </source>
</reference>
<evidence type="ECO:0000256" key="2">
    <source>
        <dbReference type="ARBA" id="ARBA00022801"/>
    </source>
</evidence>
<dbReference type="SUPFAM" id="SSF53474">
    <property type="entry name" value="alpha/beta-Hydrolases"/>
    <property type="match status" value="1"/>
</dbReference>
<comment type="similarity">
    <text evidence="1">Belongs to the AB hydrolase superfamily.</text>
</comment>
<keyword evidence="2" id="KW-0378">Hydrolase</keyword>
<evidence type="ECO:0000313" key="3">
    <source>
        <dbReference type="EMBL" id="GAA4958423.1"/>
    </source>
</evidence>
<proteinExistence type="inferred from homology"/>
<name>A0ABP9H0M2_9ACTN</name>
<dbReference type="EMBL" id="BAABHS010000006">
    <property type="protein sequence ID" value="GAA4958423.1"/>
    <property type="molecule type" value="Genomic_DNA"/>
</dbReference>
<evidence type="ECO:0000313" key="4">
    <source>
        <dbReference type="Proteomes" id="UP001500466"/>
    </source>
</evidence>
<dbReference type="Pfam" id="PF06500">
    <property type="entry name" value="FrsA-like"/>
    <property type="match status" value="1"/>
</dbReference>
<dbReference type="InterPro" id="IPR010520">
    <property type="entry name" value="FrsA-like"/>
</dbReference>
<dbReference type="Gene3D" id="1.20.1440.110">
    <property type="entry name" value="acylaminoacyl peptidase"/>
    <property type="match status" value="1"/>
</dbReference>
<evidence type="ECO:0008006" key="5">
    <source>
        <dbReference type="Google" id="ProtNLM"/>
    </source>
</evidence>